<reference evidence="1 2" key="1">
    <citation type="submission" date="2024-02" db="EMBL/GenBank/DDBJ databases">
        <title>High-quality chromosome-scale genome assembly of Pensacola bahiagrass (Paspalum notatum Flugge var. saurae).</title>
        <authorList>
            <person name="Vega J.M."/>
            <person name="Podio M."/>
            <person name="Orjuela J."/>
            <person name="Siena L.A."/>
            <person name="Pessino S.C."/>
            <person name="Combes M.C."/>
            <person name="Mariac C."/>
            <person name="Albertini E."/>
            <person name="Pupilli F."/>
            <person name="Ortiz J.P.A."/>
            <person name="Leblanc O."/>
        </authorList>
    </citation>
    <scope>NUCLEOTIDE SEQUENCE [LARGE SCALE GENOMIC DNA]</scope>
    <source>
        <strain evidence="1">R1</strain>
        <tissue evidence="1">Leaf</tissue>
    </source>
</reference>
<protein>
    <submittedName>
        <fullName evidence="1">Uncharacterized protein</fullName>
    </submittedName>
</protein>
<proteinExistence type="predicted"/>
<dbReference type="EMBL" id="CP144748">
    <property type="protein sequence ID" value="WVZ69972.1"/>
    <property type="molecule type" value="Genomic_DNA"/>
</dbReference>
<dbReference type="Proteomes" id="UP001341281">
    <property type="component" value="Chromosome 04"/>
</dbReference>
<accession>A0AAQ3WQ16</accession>
<keyword evidence="2" id="KW-1185">Reference proteome</keyword>
<evidence type="ECO:0000313" key="2">
    <source>
        <dbReference type="Proteomes" id="UP001341281"/>
    </source>
</evidence>
<dbReference type="AlphaFoldDB" id="A0AAQ3WQ16"/>
<gene>
    <name evidence="1" type="ORF">U9M48_018683</name>
</gene>
<evidence type="ECO:0000313" key="1">
    <source>
        <dbReference type="EMBL" id="WVZ69972.1"/>
    </source>
</evidence>
<organism evidence="1 2">
    <name type="scientific">Paspalum notatum var. saurae</name>
    <dbReference type="NCBI Taxonomy" id="547442"/>
    <lineage>
        <taxon>Eukaryota</taxon>
        <taxon>Viridiplantae</taxon>
        <taxon>Streptophyta</taxon>
        <taxon>Embryophyta</taxon>
        <taxon>Tracheophyta</taxon>
        <taxon>Spermatophyta</taxon>
        <taxon>Magnoliopsida</taxon>
        <taxon>Liliopsida</taxon>
        <taxon>Poales</taxon>
        <taxon>Poaceae</taxon>
        <taxon>PACMAD clade</taxon>
        <taxon>Panicoideae</taxon>
        <taxon>Andropogonodae</taxon>
        <taxon>Paspaleae</taxon>
        <taxon>Paspalinae</taxon>
        <taxon>Paspalum</taxon>
    </lineage>
</organism>
<sequence>MPNSALDLLRCSSSAERLILSPPLIPSFKSTTDLNLQVSLDVQINPFNYSVVRISSALVPWIATPNILDLAAEQVFMKHCNCHNPINMALPGCSGDGRRILEGRNLNLGRGFDTDAMVVIMCLLVLGIT</sequence>
<name>A0AAQ3WQ16_PASNO</name>